<dbReference type="PANTHER" id="PTHR42201">
    <property type="entry name" value="TAXIS PROTEIN"/>
    <property type="match status" value="1"/>
</dbReference>
<proteinExistence type="predicted"/>
<name>A0A833DQM8_9EURY</name>
<protein>
    <submittedName>
        <fullName evidence="1">Uncharacterized protein</fullName>
    </submittedName>
</protein>
<reference evidence="1" key="1">
    <citation type="journal article" date="2020" name="ISME J.">
        <title>Gammaproteobacteria mediating utilization of methyl-, sulfur- and petroleum organic compounds in deep ocean hydrothermal plumes.</title>
        <authorList>
            <person name="Zhou Z."/>
            <person name="Liu Y."/>
            <person name="Pan J."/>
            <person name="Cron B.R."/>
            <person name="Toner B.M."/>
            <person name="Anantharaman K."/>
            <person name="Breier J.A."/>
            <person name="Dick G.J."/>
            <person name="Li M."/>
        </authorList>
    </citation>
    <scope>NUCLEOTIDE SEQUENCE</scope>
    <source>
        <strain evidence="1">SZUA-1385</strain>
    </source>
</reference>
<organism evidence="1 2">
    <name type="scientific">Methanothermococcus okinawensis</name>
    <dbReference type="NCBI Taxonomy" id="155863"/>
    <lineage>
        <taxon>Archaea</taxon>
        <taxon>Methanobacteriati</taxon>
        <taxon>Methanobacteriota</taxon>
        <taxon>Methanomada group</taxon>
        <taxon>Methanococci</taxon>
        <taxon>Methanococcales</taxon>
        <taxon>Methanococcaceae</taxon>
        <taxon>Methanothermococcus</taxon>
    </lineage>
</organism>
<comment type="caution">
    <text evidence="1">The sequence shown here is derived from an EMBL/GenBank/DDBJ whole genome shotgun (WGS) entry which is preliminary data.</text>
</comment>
<dbReference type="GO" id="GO:0006935">
    <property type="term" value="P:chemotaxis"/>
    <property type="evidence" value="ECO:0007669"/>
    <property type="project" value="InterPro"/>
</dbReference>
<evidence type="ECO:0000313" key="2">
    <source>
        <dbReference type="Proteomes" id="UP000605144"/>
    </source>
</evidence>
<dbReference type="Proteomes" id="UP000605144">
    <property type="component" value="Unassembled WGS sequence"/>
</dbReference>
<feature type="non-terminal residue" evidence="1">
    <location>
        <position position="1"/>
    </location>
</feature>
<dbReference type="PANTHER" id="PTHR42201:SF1">
    <property type="entry name" value="TAXIS PROTEIN"/>
    <property type="match status" value="1"/>
</dbReference>
<accession>A0A833DQM8</accession>
<gene>
    <name evidence="1" type="ORF">EYG76_04625</name>
</gene>
<dbReference type="AlphaFoldDB" id="A0A833DQM8"/>
<dbReference type="EMBL" id="DQSV01000091">
    <property type="protein sequence ID" value="HIP17559.1"/>
    <property type="molecule type" value="Genomic_DNA"/>
</dbReference>
<dbReference type="InterPro" id="IPR007381">
    <property type="entry name" value="CheF1/F2"/>
</dbReference>
<sequence length="139" mass="15850">KQIKGGETTTSYIYIPQRERLFVLRYIATLTKHGRLVKNLLPKTEDELSSQLASESWSGDKIKSEVEQLEPEEQEILAALYTGISSLELPTMMGLDVDEVEKILESLIDKGYLDLVRIRKETELTEKGRAVTNYIISNF</sequence>
<evidence type="ECO:0000313" key="1">
    <source>
        <dbReference type="EMBL" id="HIP17559.1"/>
    </source>
</evidence>